<evidence type="ECO:0000256" key="2">
    <source>
        <dbReference type="ARBA" id="ARBA00022827"/>
    </source>
</evidence>
<organism evidence="5 6">
    <name type="scientific">Zasmidium cellare ATCC 36951</name>
    <dbReference type="NCBI Taxonomy" id="1080233"/>
    <lineage>
        <taxon>Eukaryota</taxon>
        <taxon>Fungi</taxon>
        <taxon>Dikarya</taxon>
        <taxon>Ascomycota</taxon>
        <taxon>Pezizomycotina</taxon>
        <taxon>Dothideomycetes</taxon>
        <taxon>Dothideomycetidae</taxon>
        <taxon>Mycosphaerellales</taxon>
        <taxon>Mycosphaerellaceae</taxon>
        <taxon>Zasmidium</taxon>
    </lineage>
</organism>
<dbReference type="Proteomes" id="UP000799537">
    <property type="component" value="Unassembled WGS sequence"/>
</dbReference>
<dbReference type="Gene3D" id="3.30.9.10">
    <property type="entry name" value="D-Amino Acid Oxidase, subunit A, domain 2"/>
    <property type="match status" value="1"/>
</dbReference>
<dbReference type="InterPro" id="IPR002938">
    <property type="entry name" value="FAD-bd"/>
</dbReference>
<sequence>MAGLNVLISGVGIAGPATAFFLAKAGANVTVVERAPEPRTGGQNVDVRGHGLTVIRRMGLEETVRSKTTHEKGLKFVDAQNVSRAEFPIDDGQGFTSDIEIMRGDLGLILYEATRDNVRYLFGESVKSISEKSEKVEVDFENGSPTMSFDVIVAADGWASTTRRLAFDPKTTHDCLNDLGQWAAWFRIPHKESDSDWARWYNAPGKRMILLRPDNAHVTRASLWAMPSDDHMDSVARKGIAEQKAHWKQLFHDAGWEAKRVVGVMEQANDFYMQKIAQVNLPHWSSGRTVLIGDAGYCPSPITGMGTTAALVGAYILAGELAQKPKDIFKAFQMYEDRMKPFIKTAQKLAPGAPSMANPQTQWGIQILHWFLGFIAWSGILKWMGPSFNPPATGIELPDYTFA</sequence>
<keyword evidence="3" id="KW-0560">Oxidoreductase</keyword>
<dbReference type="InterPro" id="IPR036188">
    <property type="entry name" value="FAD/NAD-bd_sf"/>
</dbReference>
<dbReference type="PANTHER" id="PTHR46865">
    <property type="entry name" value="OXIDOREDUCTASE-RELATED"/>
    <property type="match status" value="1"/>
</dbReference>
<dbReference type="InterPro" id="IPR051704">
    <property type="entry name" value="FAD_aromatic-hydroxylase"/>
</dbReference>
<feature type="domain" description="FAD-binding" evidence="4">
    <location>
        <begin position="5"/>
        <end position="323"/>
    </location>
</feature>
<proteinExistence type="predicted"/>
<evidence type="ECO:0000313" key="5">
    <source>
        <dbReference type="EMBL" id="KAF2168528.1"/>
    </source>
</evidence>
<dbReference type="PRINTS" id="PR00420">
    <property type="entry name" value="RNGMNOXGNASE"/>
</dbReference>
<dbReference type="GO" id="GO:0071949">
    <property type="term" value="F:FAD binding"/>
    <property type="evidence" value="ECO:0007669"/>
    <property type="project" value="InterPro"/>
</dbReference>
<evidence type="ECO:0000256" key="3">
    <source>
        <dbReference type="ARBA" id="ARBA00023002"/>
    </source>
</evidence>
<reference evidence="5" key="1">
    <citation type="journal article" date="2020" name="Stud. Mycol.">
        <title>101 Dothideomycetes genomes: a test case for predicting lifestyles and emergence of pathogens.</title>
        <authorList>
            <person name="Haridas S."/>
            <person name="Albert R."/>
            <person name="Binder M."/>
            <person name="Bloem J."/>
            <person name="Labutti K."/>
            <person name="Salamov A."/>
            <person name="Andreopoulos B."/>
            <person name="Baker S."/>
            <person name="Barry K."/>
            <person name="Bills G."/>
            <person name="Bluhm B."/>
            <person name="Cannon C."/>
            <person name="Castanera R."/>
            <person name="Culley D."/>
            <person name="Daum C."/>
            <person name="Ezra D."/>
            <person name="Gonzalez J."/>
            <person name="Henrissat B."/>
            <person name="Kuo A."/>
            <person name="Liang C."/>
            <person name="Lipzen A."/>
            <person name="Lutzoni F."/>
            <person name="Magnuson J."/>
            <person name="Mondo S."/>
            <person name="Nolan M."/>
            <person name="Ohm R."/>
            <person name="Pangilinan J."/>
            <person name="Park H.-J."/>
            <person name="Ramirez L."/>
            <person name="Alfaro M."/>
            <person name="Sun H."/>
            <person name="Tritt A."/>
            <person name="Yoshinaga Y."/>
            <person name="Zwiers L.-H."/>
            <person name="Turgeon B."/>
            <person name="Goodwin S."/>
            <person name="Spatafora J."/>
            <person name="Crous P."/>
            <person name="Grigoriev I."/>
        </authorList>
    </citation>
    <scope>NUCLEOTIDE SEQUENCE</scope>
    <source>
        <strain evidence="5">ATCC 36951</strain>
    </source>
</reference>
<accession>A0A6A6CQQ5</accession>
<dbReference type="SUPFAM" id="SSF51905">
    <property type="entry name" value="FAD/NAD(P)-binding domain"/>
    <property type="match status" value="1"/>
</dbReference>
<evidence type="ECO:0000259" key="4">
    <source>
        <dbReference type="Pfam" id="PF01494"/>
    </source>
</evidence>
<name>A0A6A6CQQ5_ZASCE</name>
<dbReference type="OrthoDB" id="655030at2759"/>
<dbReference type="EMBL" id="ML993590">
    <property type="protein sequence ID" value="KAF2168528.1"/>
    <property type="molecule type" value="Genomic_DNA"/>
</dbReference>
<dbReference type="GeneID" id="54565571"/>
<evidence type="ECO:0000313" key="6">
    <source>
        <dbReference type="Proteomes" id="UP000799537"/>
    </source>
</evidence>
<keyword evidence="1" id="KW-0285">Flavoprotein</keyword>
<protein>
    <recommendedName>
        <fullName evidence="4">FAD-binding domain-containing protein</fullName>
    </recommendedName>
</protein>
<dbReference type="AlphaFoldDB" id="A0A6A6CQQ5"/>
<dbReference type="Gene3D" id="3.50.50.60">
    <property type="entry name" value="FAD/NAD(P)-binding domain"/>
    <property type="match status" value="1"/>
</dbReference>
<keyword evidence="2" id="KW-0274">FAD</keyword>
<keyword evidence="6" id="KW-1185">Reference proteome</keyword>
<evidence type="ECO:0000256" key="1">
    <source>
        <dbReference type="ARBA" id="ARBA00022630"/>
    </source>
</evidence>
<dbReference type="PANTHER" id="PTHR46865:SF2">
    <property type="entry name" value="MONOOXYGENASE"/>
    <property type="match status" value="1"/>
</dbReference>
<dbReference type="Pfam" id="PF01494">
    <property type="entry name" value="FAD_binding_3"/>
    <property type="match status" value="1"/>
</dbReference>
<dbReference type="RefSeq" id="XP_033669417.1">
    <property type="nucleotide sequence ID" value="XM_033812299.1"/>
</dbReference>
<dbReference type="GO" id="GO:0016491">
    <property type="term" value="F:oxidoreductase activity"/>
    <property type="evidence" value="ECO:0007669"/>
    <property type="project" value="UniProtKB-KW"/>
</dbReference>
<gene>
    <name evidence="5" type="ORF">M409DRAFT_53191</name>
</gene>